<proteinExistence type="predicted"/>
<evidence type="ECO:0000259" key="6">
    <source>
        <dbReference type="Pfam" id="PF00717"/>
    </source>
</evidence>
<gene>
    <name evidence="8" type="ordered locus">Ppro_0272</name>
</gene>
<keyword evidence="5" id="KW-0804">Transcription</keyword>
<keyword evidence="4" id="KW-0238">DNA-binding</keyword>
<dbReference type="eggNOG" id="COG2932">
    <property type="taxonomic scope" value="Bacteria"/>
</dbReference>
<dbReference type="KEGG" id="ppd:Ppro_0272"/>
<dbReference type="EMBL" id="CP000482">
    <property type="protein sequence ID" value="ABK97907.1"/>
    <property type="molecule type" value="Genomic_DNA"/>
</dbReference>
<dbReference type="PANTHER" id="PTHR40661:SF3">
    <property type="entry name" value="FELS-1 PROPHAGE TRANSCRIPTIONAL REGULATOR"/>
    <property type="match status" value="1"/>
</dbReference>
<feature type="domain" description="Bacteriophage CI repressor N-terminal" evidence="7">
    <location>
        <begin position="21"/>
        <end position="77"/>
    </location>
</feature>
<dbReference type="GO" id="GO:0006508">
    <property type="term" value="P:proteolysis"/>
    <property type="evidence" value="ECO:0007669"/>
    <property type="project" value="UniProtKB-KW"/>
</dbReference>
<dbReference type="InterPro" id="IPR036286">
    <property type="entry name" value="LexA/Signal_pep-like_sf"/>
</dbReference>
<evidence type="ECO:0000256" key="1">
    <source>
        <dbReference type="ARBA" id="ARBA00022670"/>
    </source>
</evidence>
<dbReference type="PANTHER" id="PTHR40661">
    <property type="match status" value="1"/>
</dbReference>
<dbReference type="CDD" id="cd06529">
    <property type="entry name" value="S24_LexA-like"/>
    <property type="match status" value="1"/>
</dbReference>
<keyword evidence="9" id="KW-1185">Reference proteome</keyword>
<dbReference type="GO" id="GO:0004252">
    <property type="term" value="F:serine-type endopeptidase activity"/>
    <property type="evidence" value="ECO:0007669"/>
    <property type="project" value="InterPro"/>
</dbReference>
<dbReference type="AlphaFoldDB" id="A1AKN7"/>
<dbReference type="GO" id="GO:0003677">
    <property type="term" value="F:DNA binding"/>
    <property type="evidence" value="ECO:0007669"/>
    <property type="project" value="UniProtKB-KW"/>
</dbReference>
<dbReference type="Gene3D" id="1.10.260.40">
    <property type="entry name" value="lambda repressor-like DNA-binding domains"/>
    <property type="match status" value="1"/>
</dbReference>
<reference evidence="8 9" key="1">
    <citation type="submission" date="2006-10" db="EMBL/GenBank/DDBJ databases">
        <title>Complete sequence of chromosome of Pelobacter propionicus DSM 2379.</title>
        <authorList>
            <consortium name="US DOE Joint Genome Institute"/>
            <person name="Copeland A."/>
            <person name="Lucas S."/>
            <person name="Lapidus A."/>
            <person name="Barry K."/>
            <person name="Detter J.C."/>
            <person name="Glavina del Rio T."/>
            <person name="Hammon N."/>
            <person name="Israni S."/>
            <person name="Dalin E."/>
            <person name="Tice H."/>
            <person name="Pitluck S."/>
            <person name="Saunders E."/>
            <person name="Brettin T."/>
            <person name="Bruce D."/>
            <person name="Han C."/>
            <person name="Tapia R."/>
            <person name="Schmutz J."/>
            <person name="Larimer F."/>
            <person name="Land M."/>
            <person name="Hauser L."/>
            <person name="Kyrpides N."/>
            <person name="Kim E."/>
            <person name="Lovley D."/>
            <person name="Richardson P."/>
        </authorList>
    </citation>
    <scope>NUCLEOTIDE SEQUENCE [LARGE SCALE GENOMIC DNA]</scope>
    <source>
        <strain evidence="9">DSM 2379 / NBRC 103807 / OttBd1</strain>
    </source>
</reference>
<keyword evidence="1" id="KW-0645">Protease</keyword>
<dbReference type="InterPro" id="IPR039418">
    <property type="entry name" value="LexA-like"/>
</dbReference>
<dbReference type="InterPro" id="IPR015927">
    <property type="entry name" value="Peptidase_S24_S26A/B/C"/>
</dbReference>
<evidence type="ECO:0000313" key="8">
    <source>
        <dbReference type="EMBL" id="ABK97907.1"/>
    </source>
</evidence>
<dbReference type="STRING" id="338966.Ppro_0272"/>
<evidence type="ECO:0000256" key="4">
    <source>
        <dbReference type="ARBA" id="ARBA00023125"/>
    </source>
</evidence>
<evidence type="ECO:0000313" key="9">
    <source>
        <dbReference type="Proteomes" id="UP000006732"/>
    </source>
</evidence>
<evidence type="ECO:0000256" key="5">
    <source>
        <dbReference type="ARBA" id="ARBA00023163"/>
    </source>
</evidence>
<organism evidence="8 9">
    <name type="scientific">Pelobacter propionicus (strain DSM 2379 / NBRC 103807 / OttBd1)</name>
    <dbReference type="NCBI Taxonomy" id="338966"/>
    <lineage>
        <taxon>Bacteria</taxon>
        <taxon>Pseudomonadati</taxon>
        <taxon>Thermodesulfobacteriota</taxon>
        <taxon>Desulfuromonadia</taxon>
        <taxon>Desulfuromonadales</taxon>
        <taxon>Desulfuromonadaceae</taxon>
        <taxon>Pelobacter</taxon>
    </lineage>
</organism>
<sequence length="235" mass="26195">MEMKIMSSKNQLIDEILIESIIEKLKTALGLKNDTEVAKALESDPRLLGTWKKRGTVPYEKIIKLCIRKNINLQWLFSDGSSLPTICRDNGLVSEEDGYIKVPRYEVRASAGGGAIIHSEQIVDHLYFKAEWVKNALGIPRDFLVLISVQGDSMEPTLSNGDLILVDTRTSRVEDGAIYVVQYGDALLVKRLQKKYDGSVVIRSDNPLYEAEIIHGEDALNLIIVGRVVWAGGLI</sequence>
<dbReference type="GO" id="GO:0016020">
    <property type="term" value="C:membrane"/>
    <property type="evidence" value="ECO:0007669"/>
    <property type="project" value="InterPro"/>
</dbReference>
<dbReference type="InterPro" id="IPR010982">
    <property type="entry name" value="Lambda_DNA-bd_dom_sf"/>
</dbReference>
<evidence type="ECO:0000259" key="7">
    <source>
        <dbReference type="Pfam" id="PF07022"/>
    </source>
</evidence>
<dbReference type="SUPFAM" id="SSF51306">
    <property type="entry name" value="LexA/Signal peptidase"/>
    <property type="match status" value="1"/>
</dbReference>
<dbReference type="Pfam" id="PF07022">
    <property type="entry name" value="Phage_CI_repr"/>
    <property type="match status" value="1"/>
</dbReference>
<evidence type="ECO:0000256" key="3">
    <source>
        <dbReference type="ARBA" id="ARBA00023015"/>
    </source>
</evidence>
<feature type="domain" description="Peptidase S24/S26A/S26B/S26C" evidence="6">
    <location>
        <begin position="108"/>
        <end position="229"/>
    </location>
</feature>
<dbReference type="InterPro" id="IPR019756">
    <property type="entry name" value="Pept_S26A_signal_pept_1_Ser-AS"/>
</dbReference>
<name>A1AKN7_PELPD</name>
<keyword evidence="3" id="KW-0805">Transcription regulation</keyword>
<dbReference type="GO" id="GO:0045892">
    <property type="term" value="P:negative regulation of DNA-templated transcription"/>
    <property type="evidence" value="ECO:0007669"/>
    <property type="project" value="InterPro"/>
</dbReference>
<dbReference type="Pfam" id="PF00717">
    <property type="entry name" value="Peptidase_S24"/>
    <property type="match status" value="1"/>
</dbReference>
<keyword evidence="2" id="KW-0378">Hydrolase</keyword>
<dbReference type="Gene3D" id="2.10.109.10">
    <property type="entry name" value="Umud Fragment, subunit A"/>
    <property type="match status" value="1"/>
</dbReference>
<protein>
    <submittedName>
        <fullName evidence="8">Putative phage repressor</fullName>
    </submittedName>
</protein>
<dbReference type="Proteomes" id="UP000006732">
    <property type="component" value="Chromosome"/>
</dbReference>
<dbReference type="InterPro" id="IPR010744">
    <property type="entry name" value="Phage_CI_N"/>
</dbReference>
<evidence type="ECO:0000256" key="2">
    <source>
        <dbReference type="ARBA" id="ARBA00022801"/>
    </source>
</evidence>
<accession>A1AKN7</accession>
<dbReference type="HOGENOM" id="CLU_066192_1_2_7"/>
<dbReference type="PROSITE" id="PS00501">
    <property type="entry name" value="SPASE_I_1"/>
    <property type="match status" value="1"/>
</dbReference>